<evidence type="ECO:0000313" key="3">
    <source>
        <dbReference type="EMBL" id="SLN66190.1"/>
    </source>
</evidence>
<dbReference type="GO" id="GO:0015293">
    <property type="term" value="F:symporter activity"/>
    <property type="evidence" value="ECO:0007669"/>
    <property type="project" value="InterPro"/>
</dbReference>
<feature type="transmembrane region" description="Helical" evidence="2">
    <location>
        <begin position="217"/>
        <end position="239"/>
    </location>
</feature>
<dbReference type="SUPFAM" id="SSF103473">
    <property type="entry name" value="MFS general substrate transporter"/>
    <property type="match status" value="1"/>
</dbReference>
<keyword evidence="2" id="KW-0812">Transmembrane</keyword>
<dbReference type="InterPro" id="IPR036259">
    <property type="entry name" value="MFS_trans_sf"/>
</dbReference>
<dbReference type="Pfam" id="PF13347">
    <property type="entry name" value="MFS_2"/>
    <property type="match status" value="1"/>
</dbReference>
<gene>
    <name evidence="3" type="ORF">PSA7680_03499</name>
</gene>
<evidence type="ECO:0000313" key="4">
    <source>
        <dbReference type="Proteomes" id="UP000193409"/>
    </source>
</evidence>
<keyword evidence="4" id="KW-1185">Reference proteome</keyword>
<dbReference type="Gene3D" id="1.20.1250.20">
    <property type="entry name" value="MFS general substrate transporter like domains"/>
    <property type="match status" value="2"/>
</dbReference>
<feature type="transmembrane region" description="Helical" evidence="2">
    <location>
        <begin position="245"/>
        <end position="268"/>
    </location>
</feature>
<feature type="transmembrane region" description="Helical" evidence="2">
    <location>
        <begin position="31"/>
        <end position="48"/>
    </location>
</feature>
<proteinExistence type="inferred from homology"/>
<evidence type="ECO:0000256" key="2">
    <source>
        <dbReference type="SAM" id="Phobius"/>
    </source>
</evidence>
<keyword evidence="2" id="KW-1133">Transmembrane helix</keyword>
<accession>A0A1Y5TK51</accession>
<reference evidence="3 4" key="1">
    <citation type="submission" date="2017-03" db="EMBL/GenBank/DDBJ databases">
        <authorList>
            <person name="Afonso C.L."/>
            <person name="Miller P.J."/>
            <person name="Scott M.A."/>
            <person name="Spackman E."/>
            <person name="Goraichik I."/>
            <person name="Dimitrov K.M."/>
            <person name="Suarez D.L."/>
            <person name="Swayne D.E."/>
        </authorList>
    </citation>
    <scope>NUCLEOTIDE SEQUENCE [LARGE SCALE GENOMIC DNA]</scope>
    <source>
        <strain evidence="3 4">CECT 7680</strain>
    </source>
</reference>
<dbReference type="GO" id="GO:0005886">
    <property type="term" value="C:plasma membrane"/>
    <property type="evidence" value="ECO:0007669"/>
    <property type="project" value="TreeGrafter"/>
</dbReference>
<feature type="transmembrane region" description="Helical" evidence="2">
    <location>
        <begin position="304"/>
        <end position="329"/>
    </location>
</feature>
<comment type="similarity">
    <text evidence="1">Belongs to the sodium:galactoside symporter (TC 2.A.2) family.</text>
</comment>
<feature type="transmembrane region" description="Helical" evidence="2">
    <location>
        <begin position="341"/>
        <end position="365"/>
    </location>
</feature>
<protein>
    <submittedName>
        <fullName evidence="3">Glucuronide transporter</fullName>
    </submittedName>
</protein>
<dbReference type="PANTHER" id="PTHR11328">
    <property type="entry name" value="MAJOR FACILITATOR SUPERFAMILY DOMAIN-CONTAINING PROTEIN"/>
    <property type="match status" value="1"/>
</dbReference>
<organism evidence="3 4">
    <name type="scientific">Pseudoruegeria aquimaris</name>
    <dbReference type="NCBI Taxonomy" id="393663"/>
    <lineage>
        <taxon>Bacteria</taxon>
        <taxon>Pseudomonadati</taxon>
        <taxon>Pseudomonadota</taxon>
        <taxon>Alphaproteobacteria</taxon>
        <taxon>Rhodobacterales</taxon>
        <taxon>Roseobacteraceae</taxon>
        <taxon>Pseudoruegeria</taxon>
    </lineage>
</organism>
<evidence type="ECO:0000256" key="1">
    <source>
        <dbReference type="ARBA" id="ARBA00009617"/>
    </source>
</evidence>
<feature type="transmembrane region" description="Helical" evidence="2">
    <location>
        <begin position="385"/>
        <end position="404"/>
    </location>
</feature>
<name>A0A1Y5TK51_9RHOB</name>
<dbReference type="InterPro" id="IPR039672">
    <property type="entry name" value="MFS_2"/>
</dbReference>
<dbReference type="EMBL" id="FWFQ01000040">
    <property type="protein sequence ID" value="SLN66190.1"/>
    <property type="molecule type" value="Genomic_DNA"/>
</dbReference>
<sequence>MYPRVALFAAMLAFAGLPLYVHLPRFATGELGLSLAALGGVLLVIRLMDFLQDPFLGWLADRPRAPRRALAALGAGGLAAGFLGTFAFAAPFGLSPAGWLLISLALVFTAYSLLMILFYGEGVKLAAEAGPGGHVRLAGLREAGTAGGIILATALPSLLAATGREATAYRDFALVAVAVILLATLAMWPLWRPNARRAPGQTVPGPRALFANPALRFLLLLGFVNAMPVAATSTLFLFFVEDRLALPQLAGPFLLLFFAAAGATAPLWSRVARRFGVRRTLLTGMALSVAAFLWAAALGPGQGAAFAIVCLASGAAVGADMVLLPALFAATVEEESQPEGLAFGLWAFVAKAALALAAGLLLPLLDVFGFVPGQENSAHATGALVFAYALLPCALKLIAMALVLRLPRGAASGPAAPLLRGA</sequence>
<feature type="transmembrane region" description="Helical" evidence="2">
    <location>
        <begin position="98"/>
        <end position="119"/>
    </location>
</feature>
<dbReference type="RefSeq" id="WP_245824749.1">
    <property type="nucleotide sequence ID" value="NZ_FWFQ01000040.1"/>
</dbReference>
<feature type="transmembrane region" description="Helical" evidence="2">
    <location>
        <begin position="69"/>
        <end position="92"/>
    </location>
</feature>
<feature type="transmembrane region" description="Helical" evidence="2">
    <location>
        <begin position="280"/>
        <end position="298"/>
    </location>
</feature>
<feature type="transmembrane region" description="Helical" evidence="2">
    <location>
        <begin position="172"/>
        <end position="191"/>
    </location>
</feature>
<dbReference type="AlphaFoldDB" id="A0A1Y5TK51"/>
<dbReference type="Proteomes" id="UP000193409">
    <property type="component" value="Unassembled WGS sequence"/>
</dbReference>
<dbReference type="GO" id="GO:0008643">
    <property type="term" value="P:carbohydrate transport"/>
    <property type="evidence" value="ECO:0007669"/>
    <property type="project" value="InterPro"/>
</dbReference>
<feature type="transmembrane region" description="Helical" evidence="2">
    <location>
        <begin position="140"/>
        <end position="160"/>
    </location>
</feature>
<keyword evidence="2" id="KW-0472">Membrane</keyword>
<dbReference type="PANTHER" id="PTHR11328:SF24">
    <property type="entry name" value="MAJOR FACILITATOR SUPERFAMILY (MFS) PROFILE DOMAIN-CONTAINING PROTEIN"/>
    <property type="match status" value="1"/>
</dbReference>